<dbReference type="InterPro" id="IPR014001">
    <property type="entry name" value="Helicase_ATP-bd"/>
</dbReference>
<dbReference type="GO" id="GO:0016787">
    <property type="term" value="F:hydrolase activity"/>
    <property type="evidence" value="ECO:0007669"/>
    <property type="project" value="InterPro"/>
</dbReference>
<gene>
    <name evidence="2" type="ORF">FC48_GL001847</name>
</gene>
<comment type="caution">
    <text evidence="2">The sequence shown here is derived from an EMBL/GenBank/DDBJ whole genome shotgun (WGS) entry which is preliminary data.</text>
</comment>
<dbReference type="Proteomes" id="UP000051612">
    <property type="component" value="Unassembled WGS sequence"/>
</dbReference>
<dbReference type="InterPro" id="IPR050742">
    <property type="entry name" value="Helicase_Restrict-Modif_Enz"/>
</dbReference>
<dbReference type="RefSeq" id="WP_056960578.1">
    <property type="nucleotide sequence ID" value="NZ_AYYN01000176.1"/>
</dbReference>
<dbReference type="PANTHER" id="PTHR47396:SF1">
    <property type="entry name" value="ATP-DEPENDENT HELICASE IRC3-RELATED"/>
    <property type="match status" value="1"/>
</dbReference>
<dbReference type="PATRIC" id="fig|1423772.3.peg.1970"/>
<evidence type="ECO:0000313" key="3">
    <source>
        <dbReference type="Proteomes" id="UP000051612"/>
    </source>
</evidence>
<evidence type="ECO:0000313" key="2">
    <source>
        <dbReference type="EMBL" id="KRM70319.1"/>
    </source>
</evidence>
<dbReference type="Gene3D" id="3.40.50.300">
    <property type="entry name" value="P-loop containing nucleotide triphosphate hydrolases"/>
    <property type="match status" value="1"/>
</dbReference>
<dbReference type="EMBL" id="AYYN01000176">
    <property type="protein sequence ID" value="KRM70319.1"/>
    <property type="molecule type" value="Genomic_DNA"/>
</dbReference>
<dbReference type="Pfam" id="PF04851">
    <property type="entry name" value="ResIII"/>
    <property type="match status" value="1"/>
</dbReference>
<dbReference type="SUPFAM" id="SSF52540">
    <property type="entry name" value="P-loop containing nucleoside triphosphate hydrolases"/>
    <property type="match status" value="2"/>
</dbReference>
<dbReference type="GO" id="GO:0003677">
    <property type="term" value="F:DNA binding"/>
    <property type="evidence" value="ECO:0007669"/>
    <property type="project" value="InterPro"/>
</dbReference>
<dbReference type="InterPro" id="IPR027417">
    <property type="entry name" value="P-loop_NTPase"/>
</dbReference>
<accession>A0A0R2AU49</accession>
<dbReference type="SMART" id="SM00487">
    <property type="entry name" value="DEXDc"/>
    <property type="match status" value="1"/>
</dbReference>
<dbReference type="PANTHER" id="PTHR47396">
    <property type="entry name" value="TYPE I RESTRICTION ENZYME ECOKI R PROTEIN"/>
    <property type="match status" value="1"/>
</dbReference>
<organism evidence="2 3">
    <name type="scientific">Ligilactobacillus murinus DSM 20452 = NBRC 14221</name>
    <dbReference type="NCBI Taxonomy" id="1423772"/>
    <lineage>
        <taxon>Bacteria</taxon>
        <taxon>Bacillati</taxon>
        <taxon>Bacillota</taxon>
        <taxon>Bacilli</taxon>
        <taxon>Lactobacillales</taxon>
        <taxon>Lactobacillaceae</taxon>
        <taxon>Ligilactobacillus</taxon>
    </lineage>
</organism>
<reference evidence="2 3" key="1">
    <citation type="journal article" date="2015" name="Genome Announc.">
        <title>Expanding the biotechnology potential of lactobacilli through comparative genomics of 213 strains and associated genera.</title>
        <authorList>
            <person name="Sun Z."/>
            <person name="Harris H.M."/>
            <person name="McCann A."/>
            <person name="Guo C."/>
            <person name="Argimon S."/>
            <person name="Zhang W."/>
            <person name="Yang X."/>
            <person name="Jeffery I.B."/>
            <person name="Cooney J.C."/>
            <person name="Kagawa T.F."/>
            <person name="Liu W."/>
            <person name="Song Y."/>
            <person name="Salvetti E."/>
            <person name="Wrobel A."/>
            <person name="Rasinkangas P."/>
            <person name="Parkhill J."/>
            <person name="Rea M.C."/>
            <person name="O'Sullivan O."/>
            <person name="Ritari J."/>
            <person name="Douillard F.P."/>
            <person name="Paul Ross R."/>
            <person name="Yang R."/>
            <person name="Briner A.E."/>
            <person name="Felis G.E."/>
            <person name="de Vos W.M."/>
            <person name="Barrangou R."/>
            <person name="Klaenhammer T.R."/>
            <person name="Caufield P.W."/>
            <person name="Cui Y."/>
            <person name="Zhang H."/>
            <person name="O'Toole P.W."/>
        </authorList>
    </citation>
    <scope>NUCLEOTIDE SEQUENCE [LARGE SCALE GENOMIC DNA]</scope>
    <source>
        <strain evidence="2 3">DSM 20452</strain>
    </source>
</reference>
<evidence type="ECO:0000259" key="1">
    <source>
        <dbReference type="PROSITE" id="PS51192"/>
    </source>
</evidence>
<sequence length="876" mass="101794">MAKKKQLKELPLLKEIRDFQQTSLLETDEALDYKVGDYIKDNMKHSLRPYQAQALYALNYTQTRDKDYKQLLFNMATGSGKTDTMAAVILYMYVEYGYQNFLFVANTNAVVSKTKENFLNDNSPKYLFNTPISIDGQRIEIKSVNRFPVIQEPGVIYLKLTTIQSLANELGSARENGLTYEELEKNKLVVLADEAHHFNASTKSQKVEERSWEILLNKIRNSNPDNRQFEFTATIDIGKELIYEKYKDKIVYKYDLDRFMNDGYSKNVYRLEAQNEDSVKMLNAVLLSQYRKRIARREGIENFKPVILFKSNRVANSTQAKDDFLKMIDDLSAEKIADFLAEQNSVNHSTTLRRVYGYWMKQNFAETVVELKRDFKPLTTINVNDTAREGVLGDKNDFNNLNTLEDVNNPLRVIFAVAKLTEGWDVLNLYDIVRIGEQPVTTSQTNSEAQLIGRGARYNPFMYKGERSYTRRFDRSNPDLELLESLFYHTINDVKYINNLLKSFDKMNLVSESDNDNDYTVYTAAVKDSFKKSKAYKYGKLWHNQLEDVPESAYNNLGSYGFDRNVITIDMNDSILEHSRNQESKIGEASSREVIIADFSKSSDLRLLKKAMSRDKFFRFAELAKWIPNLKSLNEFMVSKKWLGNLRINATVPYNRLNSSQDNNFKLTVVDRALSQVKSAIKKNYLKKRGTNRFESVPLKDVVIDYTKRVSNNNTGMQSIVKPEPMNKDDWFVYDQAIVDGLEKSLIELVRGLVIELKKDYEEVFLIRNEETINKLKLYDFNSDNSNEVSHYEGFMPDFLLYLNDGQVTYQLFIEPKGEHLIERDSWKGRLLNKIKPENIEFIGENDNARLYGVKFFRYGKGNEVETSIKEILKQE</sequence>
<dbReference type="CDD" id="cd18785">
    <property type="entry name" value="SF2_C"/>
    <property type="match status" value="1"/>
</dbReference>
<dbReference type="AlphaFoldDB" id="A0A0R2AU49"/>
<protein>
    <submittedName>
        <fullName evidence="2">Type III restriction-modification system restriction subunit</fullName>
    </submittedName>
</protein>
<proteinExistence type="predicted"/>
<dbReference type="GO" id="GO:0005829">
    <property type="term" value="C:cytosol"/>
    <property type="evidence" value="ECO:0007669"/>
    <property type="project" value="TreeGrafter"/>
</dbReference>
<feature type="domain" description="Helicase ATP-binding" evidence="1">
    <location>
        <begin position="62"/>
        <end position="253"/>
    </location>
</feature>
<name>A0A0R2AU49_9LACO</name>
<dbReference type="GO" id="GO:0005524">
    <property type="term" value="F:ATP binding"/>
    <property type="evidence" value="ECO:0007669"/>
    <property type="project" value="InterPro"/>
</dbReference>
<dbReference type="InterPro" id="IPR006935">
    <property type="entry name" value="Helicase/UvrB_N"/>
</dbReference>
<dbReference type="PROSITE" id="PS51192">
    <property type="entry name" value="HELICASE_ATP_BIND_1"/>
    <property type="match status" value="1"/>
</dbReference>